<keyword evidence="2" id="KW-1133">Transmembrane helix</keyword>
<keyword evidence="2" id="KW-0812">Transmembrane</keyword>
<accession>A0A1H6DVE1</accession>
<gene>
    <name evidence="3" type="ORF">SAMN05444390_11139</name>
</gene>
<evidence type="ECO:0000256" key="1">
    <source>
        <dbReference type="SAM" id="MobiDB-lite"/>
    </source>
</evidence>
<keyword evidence="2" id="KW-0472">Membrane</keyword>
<proteinExistence type="predicted"/>
<feature type="transmembrane region" description="Helical" evidence="2">
    <location>
        <begin position="32"/>
        <end position="57"/>
    </location>
</feature>
<reference evidence="3 4" key="1">
    <citation type="submission" date="2016-10" db="EMBL/GenBank/DDBJ databases">
        <authorList>
            <person name="de Groot N.N."/>
        </authorList>
    </citation>
    <scope>NUCLEOTIDE SEQUENCE [LARGE SCALE GENOMIC DNA]</scope>
    <source>
        <strain evidence="3 4">DSM 22012</strain>
    </source>
</reference>
<name>A0A1H6DVE1_9GAMM</name>
<evidence type="ECO:0000313" key="3">
    <source>
        <dbReference type="EMBL" id="SEG89238.1"/>
    </source>
</evidence>
<protein>
    <submittedName>
        <fullName evidence="3">Uncharacterized protein</fullName>
    </submittedName>
</protein>
<dbReference type="AlphaFoldDB" id="A0A1H6DVE1"/>
<evidence type="ECO:0000256" key="2">
    <source>
        <dbReference type="SAM" id="Phobius"/>
    </source>
</evidence>
<sequence>MNIINRILLAPVPWFEKHTVQDGQFTDRFRRIILIVLTISIVTLLADPVLSLVRFGYPGFSHPFYYVAMTGLIAIMAMLSRPDIETSLLDMKHSNSRVSRTAFKVIMVGYIASLPIVLVWQVLLALISGLAEAREHPNDSRSKSSMAEDYPDIGVDGQALSETDRMVYFMDDMAAPPD</sequence>
<evidence type="ECO:0000313" key="4">
    <source>
        <dbReference type="Proteomes" id="UP000236745"/>
    </source>
</evidence>
<dbReference type="RefSeq" id="WP_104005986.1">
    <property type="nucleotide sequence ID" value="NZ_FNVQ01000011.1"/>
</dbReference>
<organism evidence="3 4">
    <name type="scientific">Marinobacterium lutimaris</name>
    <dbReference type="NCBI Taxonomy" id="568106"/>
    <lineage>
        <taxon>Bacteria</taxon>
        <taxon>Pseudomonadati</taxon>
        <taxon>Pseudomonadota</taxon>
        <taxon>Gammaproteobacteria</taxon>
        <taxon>Oceanospirillales</taxon>
        <taxon>Oceanospirillaceae</taxon>
        <taxon>Marinobacterium</taxon>
    </lineage>
</organism>
<keyword evidence="4" id="KW-1185">Reference proteome</keyword>
<feature type="transmembrane region" description="Helical" evidence="2">
    <location>
        <begin position="101"/>
        <end position="127"/>
    </location>
</feature>
<dbReference type="EMBL" id="FNVQ01000011">
    <property type="protein sequence ID" value="SEG89238.1"/>
    <property type="molecule type" value="Genomic_DNA"/>
</dbReference>
<dbReference type="Proteomes" id="UP000236745">
    <property type="component" value="Unassembled WGS sequence"/>
</dbReference>
<feature type="region of interest" description="Disordered" evidence="1">
    <location>
        <begin position="136"/>
        <end position="158"/>
    </location>
</feature>
<feature type="transmembrane region" description="Helical" evidence="2">
    <location>
        <begin position="63"/>
        <end position="80"/>
    </location>
</feature>